<dbReference type="Gramene" id="LPERR07G07170.1">
    <property type="protein sequence ID" value="LPERR07G07170.1"/>
    <property type="gene ID" value="LPERR07G07170"/>
</dbReference>
<dbReference type="PANTHER" id="PTHR44259">
    <property type="entry name" value="OS07G0183000 PROTEIN-RELATED"/>
    <property type="match status" value="1"/>
</dbReference>
<dbReference type="InterPro" id="IPR005174">
    <property type="entry name" value="KIB1-4_b-propeller"/>
</dbReference>
<reference evidence="3" key="2">
    <citation type="submission" date="2013-12" db="EMBL/GenBank/DDBJ databases">
        <authorList>
            <person name="Yu Y."/>
            <person name="Lee S."/>
            <person name="de Baynast K."/>
            <person name="Wissotski M."/>
            <person name="Liu L."/>
            <person name="Talag J."/>
            <person name="Goicoechea J."/>
            <person name="Angelova A."/>
            <person name="Jetty R."/>
            <person name="Kudrna D."/>
            <person name="Golser W."/>
            <person name="Rivera L."/>
            <person name="Zhang J."/>
            <person name="Wing R."/>
        </authorList>
    </citation>
    <scope>NUCLEOTIDE SEQUENCE</scope>
</reference>
<dbReference type="PANTHER" id="PTHR44259:SF91">
    <property type="entry name" value="OS01G0183800 PROTEIN"/>
    <property type="match status" value="1"/>
</dbReference>
<name>A0A0D9WX53_9ORYZ</name>
<reference evidence="2 3" key="1">
    <citation type="submission" date="2012-08" db="EMBL/GenBank/DDBJ databases">
        <title>Oryza genome evolution.</title>
        <authorList>
            <person name="Wing R.A."/>
        </authorList>
    </citation>
    <scope>NUCLEOTIDE SEQUENCE</scope>
</reference>
<protein>
    <recommendedName>
        <fullName evidence="1">KIB1-4 beta-propeller domain-containing protein</fullName>
    </recommendedName>
</protein>
<dbReference type="InterPro" id="IPR050942">
    <property type="entry name" value="F-box_BR-signaling"/>
</dbReference>
<evidence type="ECO:0000259" key="1">
    <source>
        <dbReference type="Pfam" id="PF03478"/>
    </source>
</evidence>
<dbReference type="SUPFAM" id="SSF81383">
    <property type="entry name" value="F-box domain"/>
    <property type="match status" value="1"/>
</dbReference>
<organism evidence="2 3">
    <name type="scientific">Leersia perrieri</name>
    <dbReference type="NCBI Taxonomy" id="77586"/>
    <lineage>
        <taxon>Eukaryota</taxon>
        <taxon>Viridiplantae</taxon>
        <taxon>Streptophyta</taxon>
        <taxon>Embryophyta</taxon>
        <taxon>Tracheophyta</taxon>
        <taxon>Spermatophyta</taxon>
        <taxon>Magnoliopsida</taxon>
        <taxon>Liliopsida</taxon>
        <taxon>Poales</taxon>
        <taxon>Poaceae</taxon>
        <taxon>BOP clade</taxon>
        <taxon>Oryzoideae</taxon>
        <taxon>Oryzeae</taxon>
        <taxon>Oryzinae</taxon>
        <taxon>Leersia</taxon>
    </lineage>
</organism>
<sequence>MLRVLVKRKREMNSSTEDQPRNSRDWSALPDDVITHIFGNLVSLVDFFNCRIACPSWDRALRGKARQLDLAAFVDEVYVPWMLLTVKAAPNQQPQPQQQDEFRRVLVVGNTVWPVFTDIGDAIPAVELPGRHTRRGHHEICLGSAPTGWVVMANDFGYARVLNPITGDSAPLPPIWRLPYIDVVHGYDGCVTSFVYQDEHHRRPGPGVEMSFAGLCDLVLLKAVILNIGNGGATVAVIFRKEKEFAIARTDQRSWWIVHSELDAIVDMVHHNNGKLFTVHMSGKVACWNVDLTVRTSPTILESVVVIDSPYHYIVKSGSRRMSREYEDGDRAGQCSYLAEGMCGKLYLIKRVYKYEQIDGGRTQRRRTATFNAWVMTWSKEGMMWDVPYEPITGDHSVFVSYTGSMSVLTDDNVLEGGYIYFTEESFDYIGGALVQDFGVRMLKIKQKRSNKGRGKDDKEDVDNVESYQVKWLGQCMNWPAPLWYFPSLRELGTAPPAVEEP</sequence>
<dbReference type="Gene3D" id="1.20.1280.50">
    <property type="match status" value="1"/>
</dbReference>
<evidence type="ECO:0000313" key="2">
    <source>
        <dbReference type="EnsemblPlants" id="LPERR07G07170.1"/>
    </source>
</evidence>
<dbReference type="HOGENOM" id="CLU_543345_0_0_1"/>
<proteinExistence type="predicted"/>
<accession>A0A0D9WX53</accession>
<keyword evidence="3" id="KW-1185">Reference proteome</keyword>
<dbReference type="AlphaFoldDB" id="A0A0D9WX53"/>
<reference evidence="2" key="3">
    <citation type="submission" date="2015-04" db="UniProtKB">
        <authorList>
            <consortium name="EnsemblPlants"/>
        </authorList>
    </citation>
    <scope>IDENTIFICATION</scope>
</reference>
<dbReference type="InterPro" id="IPR036047">
    <property type="entry name" value="F-box-like_dom_sf"/>
</dbReference>
<evidence type="ECO:0000313" key="3">
    <source>
        <dbReference type="Proteomes" id="UP000032180"/>
    </source>
</evidence>
<dbReference type="EnsemblPlants" id="LPERR07G07170.1">
    <property type="protein sequence ID" value="LPERR07G07170.1"/>
    <property type="gene ID" value="LPERR07G07170"/>
</dbReference>
<dbReference type="Proteomes" id="UP000032180">
    <property type="component" value="Chromosome 7"/>
</dbReference>
<dbReference type="Pfam" id="PF03478">
    <property type="entry name" value="Beta-prop_KIB1-4"/>
    <property type="match status" value="1"/>
</dbReference>
<feature type="domain" description="KIB1-4 beta-propeller" evidence="1">
    <location>
        <begin position="126"/>
        <end position="427"/>
    </location>
</feature>
<dbReference type="STRING" id="77586.A0A0D9WX53"/>